<feature type="region of interest" description="Disordered" evidence="6">
    <location>
        <begin position="2973"/>
        <end position="3002"/>
    </location>
</feature>
<feature type="compositionally biased region" description="Basic and acidic residues" evidence="6">
    <location>
        <begin position="2151"/>
        <end position="2160"/>
    </location>
</feature>
<feature type="region of interest" description="Disordered" evidence="6">
    <location>
        <begin position="2815"/>
        <end position="2836"/>
    </location>
</feature>
<dbReference type="GO" id="GO:0035869">
    <property type="term" value="C:ciliary transition zone"/>
    <property type="evidence" value="ECO:0007669"/>
    <property type="project" value="TreeGrafter"/>
</dbReference>
<feature type="region of interest" description="Disordered" evidence="6">
    <location>
        <begin position="3110"/>
        <end position="3215"/>
    </location>
</feature>
<dbReference type="PANTHER" id="PTHR14492:SF4">
    <property type="entry name" value="CILIOGENESIS AND PLANAR POLARITY EFFECTOR 1"/>
    <property type="match status" value="1"/>
</dbReference>
<evidence type="ECO:0000256" key="6">
    <source>
        <dbReference type="SAM" id="MobiDB-lite"/>
    </source>
</evidence>
<evidence type="ECO:0000256" key="3">
    <source>
        <dbReference type="ARBA" id="ARBA00038343"/>
    </source>
</evidence>
<dbReference type="Pfam" id="PF15392">
    <property type="entry name" value="Joubert"/>
    <property type="match status" value="1"/>
</dbReference>
<proteinExistence type="inferred from homology"/>
<dbReference type="SUPFAM" id="SSF82171">
    <property type="entry name" value="DPP6 N-terminal domain-like"/>
    <property type="match status" value="1"/>
</dbReference>
<comment type="caution">
    <text evidence="7">The sequence shown here is derived from an EMBL/GenBank/DDBJ whole genome shotgun (WGS) entry which is preliminary data.</text>
</comment>
<feature type="compositionally biased region" description="Acidic residues" evidence="6">
    <location>
        <begin position="3737"/>
        <end position="3749"/>
    </location>
</feature>
<dbReference type="GO" id="GO:0060271">
    <property type="term" value="P:cilium assembly"/>
    <property type="evidence" value="ECO:0007669"/>
    <property type="project" value="TreeGrafter"/>
</dbReference>
<protein>
    <recommendedName>
        <fullName evidence="4">WD repeat-containing protein 70</fullName>
    </recommendedName>
</protein>
<feature type="compositionally biased region" description="Low complexity" evidence="6">
    <location>
        <begin position="3119"/>
        <end position="3140"/>
    </location>
</feature>
<comment type="similarity">
    <text evidence="3">Belongs to the WD repeat GAD-1 family.</text>
</comment>
<sequence>MNCSDLKSGKRGACEVSLRLDAKHGNKVRCAVVVQYQEEKTMAEILLAGKGKTDSFVAEKEGVFLLDDNRISEINLHSGQTKKKIPKLHQMLPRVLTMSSSQNAMWLAGILVSGEVFLWDRDKDSLKMVTSVPAVYELASVSKGLCVCLTHAIATSQRLSLLVSGDGRRVLVASFTGQIFLWECLVPQDLSGIRDNTVKGRWSQITSLENSRLPSAEDKEACLHCVFVQSQAAGDVCLSAFVFTVGEQLIVTFLKIQWEETGKTSLKEYCVEWVTKSYPLSHLVPPCRPVKSRGALVPAFSPDGQLLAIILNQKDPRVTQVLYISTQNFVTVSSSLGGCGSKKLSIPSKYVRSYWVSCVSWTPEGLYLACILKRGSVLMLARLGGLVSLSTSGCDIEFGPAHFLPLHPLVTYRPPVPSQPPDDALSSSSMSLGDPMRQRYSVTWHPRLPCLIVSDGYMVTVLNMSRRPASSSLMSHFLMETAQALDRVRKTVHSELPHVKSRLKSMTTLKFTASLLALKERETPQSTLPLLFRGGGSTGSSRLMTERIEDDDDDSDEGHYAGSVMEDGGRLEFASMFDTLHARSQAEPEDSDRDCSALLEELTRAQQSLLTAWALGVSLGGTMDQRERLLKYTVSCAVRLAHLLLIAGPLIHSYKQDDVMEFLRALLSFLPWDSTRRDGNSCLGVVLDLTRQFVNLFLPSSMRTVCSSQNFMAALFVLREASRILDQTYGLPQKAVRQAKVDPCLSDIFSIPLLQDDVGAEAVASQISALNRPSNRLVAIWRDIYKQALRYQVELGSDKSSASQNRELESMSKVIFQIQESLQRAGDHLEESPALYNITGEEHFISGEYSECIQIWRDQLWEEIERAAGPRTVFLETRYCLALLFGQLFQYKLREAQALCDSMAKQLLTLEDNVEATPAHKAQFELWLPQRVNSEAACAVVQSLGRFMASYFTNQPLAIFPPHNVDILPPLHLPQAAGRRTVALCQRQLAATVRSQHLSGVWTVEYALELLLLGGLIPEAAWLAQSLGDWKMAASLGLAYTTYCRLHYDFSRLKWRELHLPAELEPGFIFQNQLESLLDCKVSYNRQDKAFKSLSDIVEVEGMELLHVSAQEILKASVMAEVNIVSQPLTRLLESAKEHASSFTALVPPAFYLPAPPLYCPQPAPNTQDCNGDIFLALEKESRCHVAAVLQRVLLLFRAAHCSRPAVQWYINGLRRCRKLFRKVADNSVCELREEVLHWACRLMPFSRFLNAEETLQDLVISLLTELPPFPMVAETLVTVFPDEEESVRVPLREKYTSLLQRLRSSIVQDFATTQATQASGTQDEVERATMISLIQEQRRQRVREVRRLAKGKIPLEWHIWEREEEEDRTGANAISDRFSRCTSLSNSTLTDSERPPVGSEADIADTISEPHSPELQDRPHHSSVSPKPQNTFKSKYGRKREGTVQEHKDFTLPSVGTWVFELKDEEYPCFLELFLSYVLEKDSLDMEESELPLLSSFSSCLHERELHSDAFEVLTALKRRQAGRKKGVRLPVFRAGRCYHMLPETPEPLPSIGPPPSVLCETLTARTSKGALPLPGKQPGLFGLRRQNGTPPRQNVLTTESSPIRNLIQGIPQMEHWPFKIIPCPDVDLQLELDSKLEAQFPQLARLLEWMLRWADRSVLLTHSSRKKTGCATEPVVIRAKASAPAVLSALRLLEQRYTKALVRTDKHYTQIRLPKREARATVSPVLPVEFEWKRERESSVDTGYPSASAGTPITLPDMDPHHGHTSEVCEIEELQDEPRLSHLYGNEDIISDPEIKEGNGRRVNEALQMTELDSQSLGDSSVVEIQEESSTGPNISVQIRKKTKTCNPRDQPLTLADLEYSRTSVESCESHSKDVGTLDTEPAEPRKEPEKRQVYPVHDTPEPKPIQQRKQQLPSVSKPSAELGNVNHPQSVQNGEIIQPDPIRQLLQDELFRLVQLQQINFMSLMQVVGASFANLPLSHVNALLSQLSVPATQPSQLAQPQTQPTVAQSSGPPPHDTQNTRLENKPDTVSELQSMKPRGADYQCEADPRLNSHEERSRLSLQDLQQLTICPDLSQNSQEERNNFIPSSQGLPTTTDNPAPQQAPQHPLGKTVPIRQALRLLHLPPPQSPPASVREAWGPNQHKPTIYRRSESFKRQAEPTQRPQWNLNQYSTQTQAYTSLERGREREAVHLPPAPNVAVADMELPLLRLPPDIQMQPIQLPRIPLSAPMRLHTAGTAAMRNFPKPRLLHVEPEPSRTGLRYSKPSLPTPRLIPLEELMAWAAGKKQDVNTKLQLLKADTGTKSKVTAMPSSKRLKRREDKKKDKKAVSFRPDDSIIPPCQKPVEDKSTPADGFAIPLGSFESMLTGQRLLAEAQATSAELHAFAATHKRPPEIQDACTNTDPPSPCSTTDKAVSTQLSQSPGSPSRSGHMDINVCSSEKMVPEQPEGTGHTETKAHTSAHGQEFISAIDPEDGSPLQGLPSSQTPVQSQPCSPPMSAHLHLLAASLTNSNQNNTEIRTGFSLTFSPPALVLSMPEPTGDPVTLKVLNEFGIQQEAMPEGHLEDHVFSQRQVSAHLSEMDARLAALQSIADHMDREFANTRLLVNTIDALTPVVTASVEEEPYSSMLRVTKEAKRRTTRVNMVEEEDEQDEGRFLSFTPNSLNLPSQRGRSSLYPASLSIQNPVHQDHVTPAGSTMHFPYTSDLTVFDFHLKSDQPLGDVSQELTESLMEDSSLLDENILGLTGLSDVADILGDLVKEGALSHSALHHSPSVSRTRSKSEEQQRRAMIEEERKELRTWMRRKQRERLVEYHRQREEKREREHVPFTPPNPLNLSSRDLAINRKVKEERDKAVLLEHHSQRAQEACKLITDMLTTPLVLPAPSNTTTKTEDSRPGSQTQFKGPFKKSPKSQRGRARLVSTFGKTVVLQKRGASTPPGMLSSKYGLHRPASGLPGDRMSQVTRRGMLTDVRGRPRAKTTNQRPKTGLNKSPMELKTRRREASCLEDKEERDVVSPWDVPLEIRRILGLDGQAKEQLGCDPEVTFNVDTRERWRHRGIAMTLYRTIITQKEGEEEDISSVMGFSGFGRKARTFDLEAIFEQTRRTAIERSQRVLEDRQQQEAQSSGHSAASSTTSASNQKQKPSASTSSRQKESDDSSDSELVGPPPALSTQADDDDDEQIGPPLPPGFSRTTADDDDDDDDTMQEDEDDDPVKKIPDTHEITLQHGTKTVSALALDPSGARLVTGGYDYDIKFWDFAGMDAALNAFRSLQPCECHQIKSLQYSVTGDVILVVAGNAQAKVLDRDGFQVLECIKGDQYIVDMANTKGHTAMLNSGCWHPKIKEEFLTCSNDGTVRTWDLNNEKKHKSVFKPRSMQGKRVTPTCCTYSRDGKLIAAGCQDGTIQIWDRNLSVHTKFRCRQAHAVGSDTSCLTFSYDGTTLASRGGDDTLKTWDIRNFKKPLNVATGLCSYFPMTDCCFSPDDKLLVTGTSVKRDQGNGKLVFFDRESFKKVYEIEVASAAPVAIRDGMCSSGDLSWEQFLDLDFSITSPLVITLQPEEALKALPSIWLSIFNIYTPMSVVRCLWHPKLNQIMVGTGNGLAKVYYDPVKSQRGAKLCVVKSKRKEKHAETLTQDYIITPHALPMFREARQRSTKKQLEKDRLDPVKSHKPEPPVSGPGRGGRVAAHGGTLSSFIVKNIALDKTDDSNPREAILRHAQEAAENPYWVAPAYKVTQPNPMFAEEESEDEEDDKEPEWKKRKI</sequence>
<name>A0AAE0QJR0_9TELE</name>
<dbReference type="PANTHER" id="PTHR14492">
    <property type="entry name" value="JBTS17"/>
    <property type="match status" value="1"/>
</dbReference>
<feature type="region of interest" description="Disordered" evidence="6">
    <location>
        <begin position="2443"/>
        <end position="2462"/>
    </location>
</feature>
<feature type="compositionally biased region" description="Polar residues" evidence="6">
    <location>
        <begin position="1423"/>
        <end position="1434"/>
    </location>
</feature>
<dbReference type="Proteomes" id="UP001274896">
    <property type="component" value="Unassembled WGS sequence"/>
</dbReference>
<dbReference type="InterPro" id="IPR001680">
    <property type="entry name" value="WD40_rpt"/>
</dbReference>
<feature type="repeat" description="WD" evidence="5">
    <location>
        <begin position="3223"/>
        <end position="3255"/>
    </location>
</feature>
<feature type="region of interest" description="Disordered" evidence="6">
    <location>
        <begin position="1742"/>
        <end position="1761"/>
    </location>
</feature>
<evidence type="ECO:0000256" key="1">
    <source>
        <dbReference type="ARBA" id="ARBA00022574"/>
    </source>
</evidence>
<reference evidence="7" key="1">
    <citation type="submission" date="2023-06" db="EMBL/GenBank/DDBJ databases">
        <title>Male Hemibagrus guttatus genome.</title>
        <authorList>
            <person name="Bian C."/>
        </authorList>
    </citation>
    <scope>NUCLEOTIDE SEQUENCE</scope>
    <source>
        <strain evidence="7">Male_cb2023</strain>
        <tissue evidence="7">Muscle</tissue>
    </source>
</reference>
<keyword evidence="8" id="KW-1185">Reference proteome</keyword>
<feature type="compositionally biased region" description="Basic residues" evidence="6">
    <location>
        <begin position="2904"/>
        <end position="2916"/>
    </location>
</feature>
<gene>
    <name evidence="7" type="ORF">QTP70_034140</name>
</gene>
<feature type="compositionally biased region" description="Basic and acidic residues" evidence="6">
    <location>
        <begin position="1885"/>
        <end position="1895"/>
    </location>
</feature>
<dbReference type="Pfam" id="PF00400">
    <property type="entry name" value="WD40"/>
    <property type="match status" value="3"/>
</dbReference>
<keyword evidence="2" id="KW-0677">Repeat</keyword>
<feature type="compositionally biased region" description="Polar residues" evidence="6">
    <location>
        <begin position="2399"/>
        <end position="2429"/>
    </location>
</feature>
<feature type="region of interest" description="Disordered" evidence="6">
    <location>
        <begin position="3645"/>
        <end position="3683"/>
    </location>
</feature>
<feature type="region of interest" description="Disordered" evidence="6">
    <location>
        <begin position="2766"/>
        <end position="2786"/>
    </location>
</feature>
<organism evidence="7 8">
    <name type="scientific">Hemibagrus guttatus</name>
    <dbReference type="NCBI Taxonomy" id="175788"/>
    <lineage>
        <taxon>Eukaryota</taxon>
        <taxon>Metazoa</taxon>
        <taxon>Chordata</taxon>
        <taxon>Craniata</taxon>
        <taxon>Vertebrata</taxon>
        <taxon>Euteleostomi</taxon>
        <taxon>Actinopterygii</taxon>
        <taxon>Neopterygii</taxon>
        <taxon>Teleostei</taxon>
        <taxon>Ostariophysi</taxon>
        <taxon>Siluriformes</taxon>
        <taxon>Bagridae</taxon>
        <taxon>Hemibagrus</taxon>
    </lineage>
</organism>
<feature type="repeat" description="WD" evidence="5">
    <location>
        <begin position="3429"/>
        <end position="3454"/>
    </location>
</feature>
<dbReference type="PROSITE" id="PS50082">
    <property type="entry name" value="WD_REPEATS_2"/>
    <property type="match status" value="4"/>
</dbReference>
<feature type="region of interest" description="Disordered" evidence="6">
    <location>
        <begin position="2306"/>
        <end position="2353"/>
    </location>
</feature>
<feature type="compositionally biased region" description="Polar residues" evidence="6">
    <location>
        <begin position="2482"/>
        <end position="2493"/>
    </location>
</feature>
<dbReference type="SMART" id="SM00320">
    <property type="entry name" value="WD40"/>
    <property type="match status" value="10"/>
</dbReference>
<feature type="region of interest" description="Disordered" evidence="6">
    <location>
        <begin position="2077"/>
        <end position="2111"/>
    </location>
</feature>
<feature type="compositionally biased region" description="Acidic residues" evidence="6">
    <location>
        <begin position="3194"/>
        <end position="3210"/>
    </location>
</feature>
<feature type="compositionally biased region" description="Polar residues" evidence="6">
    <location>
        <begin position="1997"/>
        <end position="2024"/>
    </location>
</feature>
<feature type="region of interest" description="Disordered" evidence="6">
    <location>
        <begin position="2128"/>
        <end position="2169"/>
    </location>
</feature>
<feature type="compositionally biased region" description="Polar residues" evidence="6">
    <location>
        <begin position="2087"/>
        <end position="2107"/>
    </location>
</feature>
<dbReference type="PROSITE" id="PS50294">
    <property type="entry name" value="WD_REPEATS_REGION"/>
    <property type="match status" value="2"/>
</dbReference>
<evidence type="ECO:0000256" key="5">
    <source>
        <dbReference type="PROSITE-ProRule" id="PRU00221"/>
    </source>
</evidence>
<evidence type="ECO:0000313" key="7">
    <source>
        <dbReference type="EMBL" id="KAK3522248.1"/>
    </source>
</evidence>
<feature type="compositionally biased region" description="Basic and acidic residues" evidence="6">
    <location>
        <begin position="3645"/>
        <end position="3668"/>
    </location>
</feature>
<feature type="compositionally biased region" description="Basic and acidic residues" evidence="6">
    <location>
        <begin position="2815"/>
        <end position="2825"/>
    </location>
</feature>
<feature type="region of interest" description="Disordered" evidence="6">
    <location>
        <begin position="2470"/>
        <end position="2498"/>
    </location>
</feature>
<feature type="region of interest" description="Disordered" evidence="6">
    <location>
        <begin position="1997"/>
        <end position="2047"/>
    </location>
</feature>
<feature type="compositionally biased region" description="Polar residues" evidence="6">
    <location>
        <begin position="1910"/>
        <end position="1920"/>
    </location>
</feature>
<evidence type="ECO:0000256" key="4">
    <source>
        <dbReference type="ARBA" id="ARBA00040943"/>
    </source>
</evidence>
<dbReference type="EMBL" id="JAUCMX010000015">
    <property type="protein sequence ID" value="KAK3522248.1"/>
    <property type="molecule type" value="Genomic_DNA"/>
</dbReference>
<dbReference type="InterPro" id="IPR015943">
    <property type="entry name" value="WD40/YVTN_repeat-like_dom_sf"/>
</dbReference>
<feature type="region of interest" description="Disordered" evidence="6">
    <location>
        <begin position="1868"/>
        <end position="1936"/>
    </location>
</feature>
<feature type="region of interest" description="Disordered" evidence="6">
    <location>
        <begin position="2880"/>
        <end position="2917"/>
    </location>
</feature>
<feature type="region of interest" description="Disordered" evidence="6">
    <location>
        <begin position="1385"/>
        <end position="1445"/>
    </location>
</feature>
<accession>A0AAE0QJR0</accession>
<feature type="repeat" description="WD" evidence="5">
    <location>
        <begin position="3324"/>
        <end position="3366"/>
    </location>
</feature>
<feature type="compositionally biased region" description="Basic and acidic residues" evidence="6">
    <location>
        <begin position="1412"/>
        <end position="1421"/>
    </location>
</feature>
<feature type="region of interest" description="Disordered" evidence="6">
    <location>
        <begin position="3732"/>
        <end position="3757"/>
    </location>
</feature>
<dbReference type="SUPFAM" id="SSF50978">
    <property type="entry name" value="WD40 repeat-like"/>
    <property type="match status" value="1"/>
</dbReference>
<dbReference type="InterPro" id="IPR036322">
    <property type="entry name" value="WD40_repeat_dom_sf"/>
</dbReference>
<feature type="repeat" description="WD" evidence="5">
    <location>
        <begin position="3373"/>
        <end position="3405"/>
    </location>
</feature>
<feature type="compositionally biased region" description="Basic and acidic residues" evidence="6">
    <location>
        <begin position="2992"/>
        <end position="3002"/>
    </location>
</feature>
<evidence type="ECO:0000256" key="2">
    <source>
        <dbReference type="ARBA" id="ARBA00022737"/>
    </source>
</evidence>
<dbReference type="FunFam" id="2.130.10.10:FF:001038">
    <property type="entry name" value="WD repeat domain 70"/>
    <property type="match status" value="1"/>
</dbReference>
<dbReference type="InterPro" id="IPR028236">
    <property type="entry name" value="CPLANE1"/>
</dbReference>
<evidence type="ECO:0000313" key="8">
    <source>
        <dbReference type="Proteomes" id="UP001274896"/>
    </source>
</evidence>
<keyword evidence="1 5" id="KW-0853">WD repeat</keyword>
<dbReference type="Gene3D" id="2.130.10.10">
    <property type="entry name" value="YVTN repeat-like/Quinoprotein amine dehydrogenase"/>
    <property type="match status" value="2"/>
</dbReference>
<feature type="region of interest" description="Disordered" evidence="6">
    <location>
        <begin position="2395"/>
        <end position="2434"/>
    </location>
</feature>
<dbReference type="FunFam" id="2.130.10.10:FF:000294">
    <property type="entry name" value="WD repeat-containing protein 70"/>
    <property type="match status" value="1"/>
</dbReference>